<protein>
    <recommendedName>
        <fullName evidence="1">Helix-turn-helix domain-containing protein</fullName>
    </recommendedName>
</protein>
<feature type="domain" description="Helix-turn-helix" evidence="1">
    <location>
        <begin position="15"/>
        <end position="63"/>
    </location>
</feature>
<name>A0A2P7AYN1_9HYPH</name>
<proteinExistence type="predicted"/>
<dbReference type="AlphaFoldDB" id="A0A2P7AYN1"/>
<dbReference type="Proteomes" id="UP000241158">
    <property type="component" value="Unassembled WGS sequence"/>
</dbReference>
<dbReference type="EMBL" id="PGGN01000001">
    <property type="protein sequence ID" value="PSH59316.1"/>
    <property type="molecule type" value="Genomic_DNA"/>
</dbReference>
<dbReference type="Pfam" id="PF12728">
    <property type="entry name" value="HTH_17"/>
    <property type="match status" value="1"/>
</dbReference>
<keyword evidence="3" id="KW-1185">Reference proteome</keyword>
<dbReference type="InterPro" id="IPR041657">
    <property type="entry name" value="HTH_17"/>
</dbReference>
<evidence type="ECO:0000313" key="3">
    <source>
        <dbReference type="Proteomes" id="UP000241158"/>
    </source>
</evidence>
<evidence type="ECO:0000259" key="1">
    <source>
        <dbReference type="Pfam" id="PF12728"/>
    </source>
</evidence>
<gene>
    <name evidence="2" type="ORF">CU100_00475</name>
</gene>
<accession>A0A2P7AYN1</accession>
<organism evidence="2 3">
    <name type="scientific">Phyllobacterium endophyticum</name>
    <dbReference type="NCBI Taxonomy" id="1149773"/>
    <lineage>
        <taxon>Bacteria</taxon>
        <taxon>Pseudomonadati</taxon>
        <taxon>Pseudomonadota</taxon>
        <taxon>Alphaproteobacteria</taxon>
        <taxon>Hyphomicrobiales</taxon>
        <taxon>Phyllobacteriaceae</taxon>
        <taxon>Phyllobacterium</taxon>
    </lineage>
</organism>
<sequence>MDPSNNGKSLVKLAYSISEACQVSGLSPGSLHKLFNEGHLTRRKIGKRTFVMGEELIEFLRTRPQTKWNTGSDEQ</sequence>
<evidence type="ECO:0000313" key="2">
    <source>
        <dbReference type="EMBL" id="PSH59316.1"/>
    </source>
</evidence>
<dbReference type="RefSeq" id="WP_106714612.1">
    <property type="nucleotide sequence ID" value="NZ_JACHXT010000002.1"/>
</dbReference>
<dbReference type="OrthoDB" id="7226381at2"/>
<comment type="caution">
    <text evidence="2">The sequence shown here is derived from an EMBL/GenBank/DDBJ whole genome shotgun (WGS) entry which is preliminary data.</text>
</comment>
<reference evidence="3" key="1">
    <citation type="submission" date="2017-11" db="EMBL/GenBank/DDBJ databases">
        <authorList>
            <person name="Kuznetsova I."/>
            <person name="Sazanova A."/>
            <person name="Chirak E."/>
            <person name="Safronova V."/>
            <person name="Willems A."/>
        </authorList>
    </citation>
    <scope>NUCLEOTIDE SEQUENCE [LARGE SCALE GENOMIC DNA]</scope>
    <source>
        <strain evidence="3">PEPV15</strain>
    </source>
</reference>